<evidence type="ECO:0000259" key="6">
    <source>
        <dbReference type="PROSITE" id="PS00498"/>
    </source>
</evidence>
<comment type="caution">
    <text evidence="7">The sequence shown here is derived from an EMBL/GenBank/DDBJ whole genome shotgun (WGS) entry which is preliminary data.</text>
</comment>
<evidence type="ECO:0000256" key="4">
    <source>
        <dbReference type="SAM" id="SignalP"/>
    </source>
</evidence>
<accession>A0AAN6V553</accession>
<dbReference type="AlphaFoldDB" id="A0AAN6V553"/>
<keyword evidence="2" id="KW-0560">Oxidoreductase</keyword>
<dbReference type="Proteomes" id="UP001302676">
    <property type="component" value="Unassembled WGS sequence"/>
</dbReference>
<feature type="domain" description="Tyrosinase copper-binding" evidence="5">
    <location>
        <begin position="89"/>
        <end position="106"/>
    </location>
</feature>
<dbReference type="GeneID" id="87813403"/>
<feature type="domain" description="Tyrosinase copper-binding" evidence="6">
    <location>
        <begin position="278"/>
        <end position="289"/>
    </location>
</feature>
<evidence type="ECO:0000256" key="3">
    <source>
        <dbReference type="SAM" id="MobiDB-lite"/>
    </source>
</evidence>
<evidence type="ECO:0000313" key="8">
    <source>
        <dbReference type="Proteomes" id="UP001302676"/>
    </source>
</evidence>
<dbReference type="PANTHER" id="PTHR11474:SF125">
    <property type="entry name" value="N-ACETYL-6-HYDROXYTRYPTOPHAN OXIDASE IVOB-RELATED"/>
    <property type="match status" value="1"/>
</dbReference>
<dbReference type="GO" id="GO:0016491">
    <property type="term" value="F:oxidoreductase activity"/>
    <property type="evidence" value="ECO:0007669"/>
    <property type="project" value="UniProtKB-KW"/>
</dbReference>
<organism evidence="7 8">
    <name type="scientific">Dichotomopilus funicola</name>
    <dbReference type="NCBI Taxonomy" id="1934379"/>
    <lineage>
        <taxon>Eukaryota</taxon>
        <taxon>Fungi</taxon>
        <taxon>Dikarya</taxon>
        <taxon>Ascomycota</taxon>
        <taxon>Pezizomycotina</taxon>
        <taxon>Sordariomycetes</taxon>
        <taxon>Sordariomycetidae</taxon>
        <taxon>Sordariales</taxon>
        <taxon>Chaetomiaceae</taxon>
        <taxon>Dichotomopilus</taxon>
    </lineage>
</organism>
<dbReference type="Pfam" id="PF00264">
    <property type="entry name" value="Tyrosinase"/>
    <property type="match status" value="1"/>
</dbReference>
<evidence type="ECO:0000256" key="2">
    <source>
        <dbReference type="ARBA" id="ARBA00023002"/>
    </source>
</evidence>
<sequence length="354" mass="38142">MARLTLAGLLLAALASADDVLDLQNKGRPSIDAQIALGDISDDEKKEYIAAMLCLMDSPSKLDPTQFPGAKSRYDDFVVVHMNQTMNIHGTGNFLSWHRYYTWAFERTLQTECGYNGTQPYWDWGRWAEDPETSPIFDGSDTSLSGNGEKIAHNPSGFIPAGNGGGCVLTGPFKDMVVHLGPVSPATDPAPPANPRTDGYGDNPRCLRRDISNQLSSKYLRTSDITSLITGSADIGTFQTVMQGTGGFGGATGMGVHGAGHFTIAGDPGGDFYTSPNDPAFWLHHGMIDRTWTIWQSQNLANRTQVISGGTTMFGGGRAQSLEDPVDLGVVADKVYAIKELVSVVDGPFCYVYE</sequence>
<keyword evidence="1" id="KW-0479">Metal-binding</keyword>
<feature type="region of interest" description="Disordered" evidence="3">
    <location>
        <begin position="184"/>
        <end position="204"/>
    </location>
</feature>
<dbReference type="InterPro" id="IPR008922">
    <property type="entry name" value="Di-copper_centre_dom_sf"/>
</dbReference>
<reference evidence="7" key="1">
    <citation type="journal article" date="2023" name="Mol. Phylogenet. Evol.">
        <title>Genome-scale phylogeny and comparative genomics of the fungal order Sordariales.</title>
        <authorList>
            <person name="Hensen N."/>
            <person name="Bonometti L."/>
            <person name="Westerberg I."/>
            <person name="Brannstrom I.O."/>
            <person name="Guillou S."/>
            <person name="Cros-Aarteil S."/>
            <person name="Calhoun S."/>
            <person name="Haridas S."/>
            <person name="Kuo A."/>
            <person name="Mondo S."/>
            <person name="Pangilinan J."/>
            <person name="Riley R."/>
            <person name="LaButti K."/>
            <person name="Andreopoulos B."/>
            <person name="Lipzen A."/>
            <person name="Chen C."/>
            <person name="Yan M."/>
            <person name="Daum C."/>
            <person name="Ng V."/>
            <person name="Clum A."/>
            <person name="Steindorff A."/>
            <person name="Ohm R.A."/>
            <person name="Martin F."/>
            <person name="Silar P."/>
            <person name="Natvig D.O."/>
            <person name="Lalanne C."/>
            <person name="Gautier V."/>
            <person name="Ament-Velasquez S.L."/>
            <person name="Kruys A."/>
            <person name="Hutchinson M.I."/>
            <person name="Powell A.J."/>
            <person name="Barry K."/>
            <person name="Miller A.N."/>
            <person name="Grigoriev I.V."/>
            <person name="Debuchy R."/>
            <person name="Gladieux P."/>
            <person name="Hiltunen Thoren M."/>
            <person name="Johannesson H."/>
        </authorList>
    </citation>
    <scope>NUCLEOTIDE SEQUENCE</scope>
    <source>
        <strain evidence="7">CBS 141.50</strain>
    </source>
</reference>
<dbReference type="RefSeq" id="XP_062638345.1">
    <property type="nucleotide sequence ID" value="XM_062776790.1"/>
</dbReference>
<dbReference type="InterPro" id="IPR002227">
    <property type="entry name" value="Tyrosinase_Cu-bd"/>
</dbReference>
<dbReference type="PROSITE" id="PS00498">
    <property type="entry name" value="TYROSINASE_2"/>
    <property type="match status" value="1"/>
</dbReference>
<evidence type="ECO:0000259" key="5">
    <source>
        <dbReference type="PROSITE" id="PS00497"/>
    </source>
</evidence>
<feature type="chain" id="PRO_5043055405" description="Tyrosinase copper-binding domain-containing protein" evidence="4">
    <location>
        <begin position="18"/>
        <end position="354"/>
    </location>
</feature>
<protein>
    <recommendedName>
        <fullName evidence="5 6">Tyrosinase copper-binding domain-containing protein</fullName>
    </recommendedName>
</protein>
<reference evidence="7" key="2">
    <citation type="submission" date="2023-05" db="EMBL/GenBank/DDBJ databases">
        <authorList>
            <consortium name="Lawrence Berkeley National Laboratory"/>
            <person name="Steindorff A."/>
            <person name="Hensen N."/>
            <person name="Bonometti L."/>
            <person name="Westerberg I."/>
            <person name="Brannstrom I.O."/>
            <person name="Guillou S."/>
            <person name="Cros-Aarteil S."/>
            <person name="Calhoun S."/>
            <person name="Haridas S."/>
            <person name="Kuo A."/>
            <person name="Mondo S."/>
            <person name="Pangilinan J."/>
            <person name="Riley R."/>
            <person name="Labutti K."/>
            <person name="Andreopoulos B."/>
            <person name="Lipzen A."/>
            <person name="Chen C."/>
            <person name="Yanf M."/>
            <person name="Daum C."/>
            <person name="Ng V."/>
            <person name="Clum A."/>
            <person name="Ohm R."/>
            <person name="Martin F."/>
            <person name="Silar P."/>
            <person name="Natvig D."/>
            <person name="Lalanne C."/>
            <person name="Gautier V."/>
            <person name="Ament-Velasquez S.L."/>
            <person name="Kruys A."/>
            <person name="Hutchinson M.I."/>
            <person name="Powell A.J."/>
            <person name="Barry K."/>
            <person name="Miller A.N."/>
            <person name="Grigoriev I.V."/>
            <person name="Debuchy R."/>
            <person name="Gladieux P."/>
            <person name="Thoren M.H."/>
            <person name="Johannesson H."/>
        </authorList>
    </citation>
    <scope>NUCLEOTIDE SEQUENCE</scope>
    <source>
        <strain evidence="7">CBS 141.50</strain>
    </source>
</reference>
<dbReference type="InterPro" id="IPR050316">
    <property type="entry name" value="Tyrosinase/Hemocyanin"/>
</dbReference>
<dbReference type="PROSITE" id="PS00497">
    <property type="entry name" value="TYROSINASE_1"/>
    <property type="match status" value="1"/>
</dbReference>
<dbReference type="PRINTS" id="PR00092">
    <property type="entry name" value="TYROSINASE"/>
</dbReference>
<dbReference type="Gene3D" id="1.10.1280.10">
    <property type="entry name" value="Di-copper center containing domain from catechol oxidase"/>
    <property type="match status" value="1"/>
</dbReference>
<feature type="signal peptide" evidence="4">
    <location>
        <begin position="1"/>
        <end position="17"/>
    </location>
</feature>
<dbReference type="PANTHER" id="PTHR11474">
    <property type="entry name" value="TYROSINASE FAMILY MEMBER"/>
    <property type="match status" value="1"/>
</dbReference>
<gene>
    <name evidence="7" type="ORF">C8A04DRAFT_10984</name>
</gene>
<proteinExistence type="predicted"/>
<dbReference type="GO" id="GO:0046872">
    <property type="term" value="F:metal ion binding"/>
    <property type="evidence" value="ECO:0007669"/>
    <property type="project" value="UniProtKB-KW"/>
</dbReference>
<name>A0AAN6V553_9PEZI</name>
<evidence type="ECO:0000313" key="7">
    <source>
        <dbReference type="EMBL" id="KAK4144974.1"/>
    </source>
</evidence>
<dbReference type="EMBL" id="MU853572">
    <property type="protein sequence ID" value="KAK4144974.1"/>
    <property type="molecule type" value="Genomic_DNA"/>
</dbReference>
<keyword evidence="4" id="KW-0732">Signal</keyword>
<keyword evidence="8" id="KW-1185">Reference proteome</keyword>
<evidence type="ECO:0000256" key="1">
    <source>
        <dbReference type="ARBA" id="ARBA00022723"/>
    </source>
</evidence>
<dbReference type="SUPFAM" id="SSF48056">
    <property type="entry name" value="Di-copper centre-containing domain"/>
    <property type="match status" value="1"/>
</dbReference>